<dbReference type="EMBL" id="CP012677">
    <property type="protein sequence ID" value="ALE91900.1"/>
    <property type="molecule type" value="Genomic_DNA"/>
</dbReference>
<dbReference type="PATRIC" id="fig|656366.3.peg.1158"/>
<accession>A0A0M5LXF6</accession>
<evidence type="ECO:0000259" key="1">
    <source>
        <dbReference type="Pfam" id="PF12146"/>
    </source>
</evidence>
<dbReference type="InterPro" id="IPR029058">
    <property type="entry name" value="AB_hydrolase_fold"/>
</dbReference>
<dbReference type="SUPFAM" id="SSF53474">
    <property type="entry name" value="alpha/beta-Hydrolases"/>
    <property type="match status" value="1"/>
</dbReference>
<dbReference type="PANTHER" id="PTHR12277:SF79">
    <property type="entry name" value="XAA-PRO DIPEPTIDYL-PEPTIDASE-RELATED"/>
    <property type="match status" value="1"/>
</dbReference>
<dbReference type="Pfam" id="PF12146">
    <property type="entry name" value="Hydrolase_4"/>
    <property type="match status" value="1"/>
</dbReference>
<proteinExistence type="predicted"/>
<dbReference type="AlphaFoldDB" id="A0A0M5LXF6"/>
<evidence type="ECO:0000313" key="2">
    <source>
        <dbReference type="EMBL" id="ALE91900.1"/>
    </source>
</evidence>
<feature type="domain" description="Serine aminopeptidase S33" evidence="1">
    <location>
        <begin position="225"/>
        <end position="374"/>
    </location>
</feature>
<dbReference type="RefSeq" id="WP_062006333.1">
    <property type="nucleotide sequence ID" value="NZ_CP012677.1"/>
</dbReference>
<dbReference type="InterPro" id="IPR022742">
    <property type="entry name" value="Hydrolase_4"/>
</dbReference>
<gene>
    <name evidence="2" type="ORF">AOC05_05395</name>
</gene>
<evidence type="ECO:0000313" key="3">
    <source>
        <dbReference type="Proteomes" id="UP000062833"/>
    </source>
</evidence>
<sequence length="405" mass="43636">MATSVRQSNKWLKWGALGAGAAGGAAITVVMATSALAAFFARRVVTPDKTRLDDVSILAVIAKGSDVQVVLGASPDTIIEGTYAIYFDGGRAHAVIGSIVSYVPREGSITREILAVHGGDLRTATSGWWSGSVYAHPEELGLDAEEVTLALPGGPAPAWLVKAPDALPTWAVMVHGRGATRSEALRAVPAAHRLGMNALLISYRNDGDAPAAADGRYGLGVTEWADVEAAVDYAVAHGAKNVVLFGYSMGAAICLQTADLARNRKHILAMVLDAPVINWVNVLAHQAQMNRIPDYVGRYGQLMLSHPLGRRITGLAAPVNLKSMDWVSRAVELRTPTLILHSIDDDFVPYEPTAELAKRNPEMVTFEPFSKARHTKEWNVDPVRWESVVETWLRPRLGRYGLPRG</sequence>
<reference evidence="3" key="1">
    <citation type="submission" date="2015-09" db="EMBL/GenBank/DDBJ databases">
        <title>Complete genome of Arthrobacter alpinus strain R3.8.</title>
        <authorList>
            <person name="See-Too W.S."/>
            <person name="Chan K.G."/>
        </authorList>
    </citation>
    <scope>NUCLEOTIDE SEQUENCE [LARGE SCALE GENOMIC DNA]</scope>
    <source>
        <strain evidence="3">R3.8</strain>
    </source>
</reference>
<dbReference type="SMR" id="A0A0M5LXF6"/>
<dbReference type="OrthoDB" id="8111537at2"/>
<protein>
    <submittedName>
        <fullName evidence="2">Lipase</fullName>
    </submittedName>
</protein>
<dbReference type="KEGG" id="aaq:AOC05_05395"/>
<dbReference type="Gene3D" id="3.40.50.1820">
    <property type="entry name" value="alpha/beta hydrolase"/>
    <property type="match status" value="1"/>
</dbReference>
<dbReference type="PANTHER" id="PTHR12277">
    <property type="entry name" value="ALPHA/BETA HYDROLASE DOMAIN-CONTAINING PROTEIN"/>
    <property type="match status" value="1"/>
</dbReference>
<organism evidence="2 3">
    <name type="scientific">Arthrobacter alpinus</name>
    <dbReference type="NCBI Taxonomy" id="656366"/>
    <lineage>
        <taxon>Bacteria</taxon>
        <taxon>Bacillati</taxon>
        <taxon>Actinomycetota</taxon>
        <taxon>Actinomycetes</taxon>
        <taxon>Micrococcales</taxon>
        <taxon>Micrococcaceae</taxon>
        <taxon>Arthrobacter</taxon>
    </lineage>
</organism>
<name>A0A0M5LXF6_9MICC</name>
<dbReference type="Proteomes" id="UP000062833">
    <property type="component" value="Chromosome"/>
</dbReference>
<keyword evidence="3" id="KW-1185">Reference proteome</keyword>